<keyword evidence="1" id="KW-0472">Membrane</keyword>
<name>A0ABP6MVW8_9ACTN</name>
<dbReference type="EMBL" id="BAAAVM010000011">
    <property type="protein sequence ID" value="GAA3126550.1"/>
    <property type="molecule type" value="Genomic_DNA"/>
</dbReference>
<dbReference type="Proteomes" id="UP001500893">
    <property type="component" value="Unassembled WGS sequence"/>
</dbReference>
<keyword evidence="1" id="KW-0812">Transmembrane</keyword>
<comment type="caution">
    <text evidence="2">The sequence shown here is derived from an EMBL/GenBank/DDBJ whole genome shotgun (WGS) entry which is preliminary data.</text>
</comment>
<organism evidence="2 3">
    <name type="scientific">Streptomyces rameus</name>
    <dbReference type="NCBI Taxonomy" id="68261"/>
    <lineage>
        <taxon>Bacteria</taxon>
        <taxon>Bacillati</taxon>
        <taxon>Actinomycetota</taxon>
        <taxon>Actinomycetes</taxon>
        <taxon>Kitasatosporales</taxon>
        <taxon>Streptomycetaceae</taxon>
        <taxon>Streptomyces</taxon>
    </lineage>
</organism>
<evidence type="ECO:0008006" key="4">
    <source>
        <dbReference type="Google" id="ProtNLM"/>
    </source>
</evidence>
<evidence type="ECO:0000313" key="3">
    <source>
        <dbReference type="Proteomes" id="UP001500893"/>
    </source>
</evidence>
<gene>
    <name evidence="2" type="ORF">GCM10010521_11440</name>
</gene>
<protein>
    <recommendedName>
        <fullName evidence="4">Transmembrane protein</fullName>
    </recommendedName>
</protein>
<evidence type="ECO:0000313" key="2">
    <source>
        <dbReference type="EMBL" id="GAA3126550.1"/>
    </source>
</evidence>
<evidence type="ECO:0000256" key="1">
    <source>
        <dbReference type="SAM" id="Phobius"/>
    </source>
</evidence>
<keyword evidence="3" id="KW-1185">Reference proteome</keyword>
<accession>A0ABP6MVW8</accession>
<dbReference type="RefSeq" id="WP_345047694.1">
    <property type="nucleotide sequence ID" value="NZ_BAAAVM010000011.1"/>
</dbReference>
<sequence>MPRRRLLWALWSATMSGLLPLLVLVLVLDALNLGPSRSLAVDIVCIPVSWALFALLMALYAHRALVRRARGTGIPVTVDALAATQERTFPAGAAERLRAGLAGCGRASGMTGEDPLTFRWRPFRGALAVTGSLAVDEASGGARVRLCADERLTYRLGLRGASAFVALCQLARLGQAR</sequence>
<keyword evidence="1" id="KW-1133">Transmembrane helix</keyword>
<feature type="transmembrane region" description="Helical" evidence="1">
    <location>
        <begin position="39"/>
        <end position="61"/>
    </location>
</feature>
<feature type="transmembrane region" description="Helical" evidence="1">
    <location>
        <begin position="7"/>
        <end position="27"/>
    </location>
</feature>
<reference evidence="3" key="1">
    <citation type="journal article" date="2019" name="Int. J. Syst. Evol. Microbiol.">
        <title>The Global Catalogue of Microorganisms (GCM) 10K type strain sequencing project: providing services to taxonomists for standard genome sequencing and annotation.</title>
        <authorList>
            <consortium name="The Broad Institute Genomics Platform"/>
            <consortium name="The Broad Institute Genome Sequencing Center for Infectious Disease"/>
            <person name="Wu L."/>
            <person name="Ma J."/>
        </authorList>
    </citation>
    <scope>NUCLEOTIDE SEQUENCE [LARGE SCALE GENOMIC DNA]</scope>
    <source>
        <strain evidence="3">JCM 11574</strain>
    </source>
</reference>
<proteinExistence type="predicted"/>